<keyword evidence="4" id="KW-1185">Reference proteome</keyword>
<gene>
    <name evidence="3" type="ORF">I3517_30440</name>
</gene>
<dbReference type="Proteomes" id="UP000627573">
    <property type="component" value="Unassembled WGS sequence"/>
</dbReference>
<dbReference type="EMBL" id="JAECSB010000096">
    <property type="protein sequence ID" value="MBH5146929.1"/>
    <property type="molecule type" value="Genomic_DNA"/>
</dbReference>
<keyword evidence="2" id="KW-1133">Transmembrane helix</keyword>
<feature type="compositionally biased region" description="Basic and acidic residues" evidence="1">
    <location>
        <begin position="58"/>
        <end position="72"/>
    </location>
</feature>
<name>A0A8I0ZVT4_RHOER</name>
<accession>A0A8I0ZVT4</accession>
<proteinExistence type="predicted"/>
<feature type="transmembrane region" description="Helical" evidence="2">
    <location>
        <begin position="83"/>
        <end position="109"/>
    </location>
</feature>
<evidence type="ECO:0000256" key="2">
    <source>
        <dbReference type="SAM" id="Phobius"/>
    </source>
</evidence>
<evidence type="ECO:0000313" key="4">
    <source>
        <dbReference type="Proteomes" id="UP000627573"/>
    </source>
</evidence>
<evidence type="ECO:0000256" key="1">
    <source>
        <dbReference type="SAM" id="MobiDB-lite"/>
    </source>
</evidence>
<sequence>MGSRASPTIASISHCTPVAHTGTSTTRKNQRENPLAAMTASTIPPHEQSDNSGNTDNTESRAHTPPDWWDHHRPIASDEYSDMALMLGALSILTFWMFGLGILLGAAAIGTALAASRPDTPGRDLGDNTAGVVGILTGIAGIAFGAVFLTAALPHL</sequence>
<keyword evidence="2" id="KW-0472">Membrane</keyword>
<comment type="caution">
    <text evidence="3">The sequence shown here is derived from an EMBL/GenBank/DDBJ whole genome shotgun (WGS) entry which is preliminary data.</text>
</comment>
<feature type="compositionally biased region" description="Polar residues" evidence="1">
    <location>
        <begin position="1"/>
        <end position="14"/>
    </location>
</feature>
<feature type="transmembrane region" description="Helical" evidence="2">
    <location>
        <begin position="129"/>
        <end position="153"/>
    </location>
</feature>
<reference evidence="3 4" key="1">
    <citation type="submission" date="2020-12" db="EMBL/GenBank/DDBJ databases">
        <title>Draft genome sequence of furan degrading bacterial strain FUR100.</title>
        <authorList>
            <person name="Woiski C."/>
        </authorList>
    </citation>
    <scope>NUCLEOTIDE SEQUENCE [LARGE SCALE GENOMIC DNA]</scope>
    <source>
        <strain evidence="3 4">FUR100</strain>
    </source>
</reference>
<evidence type="ECO:0008006" key="5">
    <source>
        <dbReference type="Google" id="ProtNLM"/>
    </source>
</evidence>
<organism evidence="3 4">
    <name type="scientific">Rhodococcus erythropolis</name>
    <name type="common">Arthrobacter picolinophilus</name>
    <dbReference type="NCBI Taxonomy" id="1833"/>
    <lineage>
        <taxon>Bacteria</taxon>
        <taxon>Bacillati</taxon>
        <taxon>Actinomycetota</taxon>
        <taxon>Actinomycetes</taxon>
        <taxon>Mycobacteriales</taxon>
        <taxon>Nocardiaceae</taxon>
        <taxon>Rhodococcus</taxon>
        <taxon>Rhodococcus erythropolis group</taxon>
    </lineage>
</organism>
<evidence type="ECO:0000313" key="3">
    <source>
        <dbReference type="EMBL" id="MBH5146929.1"/>
    </source>
</evidence>
<protein>
    <recommendedName>
        <fullName evidence="5">DUF4190 domain-containing protein</fullName>
    </recommendedName>
</protein>
<feature type="region of interest" description="Disordered" evidence="1">
    <location>
        <begin position="1"/>
        <end position="72"/>
    </location>
</feature>
<dbReference type="AlphaFoldDB" id="A0A8I0ZVT4"/>
<keyword evidence="2" id="KW-0812">Transmembrane</keyword>